<feature type="region of interest" description="Disordered" evidence="1">
    <location>
        <begin position="91"/>
        <end position="116"/>
    </location>
</feature>
<evidence type="ECO:0000313" key="2">
    <source>
        <dbReference type="EMBL" id="CAA7268046.1"/>
    </source>
</evidence>
<comment type="caution">
    <text evidence="2">The sequence shown here is derived from an EMBL/GenBank/DDBJ whole genome shotgun (WGS) entry which is preliminary data.</text>
</comment>
<dbReference type="Proteomes" id="UP000467700">
    <property type="component" value="Unassembled WGS sequence"/>
</dbReference>
<evidence type="ECO:0000256" key="1">
    <source>
        <dbReference type="SAM" id="MobiDB-lite"/>
    </source>
</evidence>
<name>A0A8S0WXA0_CYCAE</name>
<keyword evidence="3" id="KW-1185">Reference proteome</keyword>
<sequence>MSEGKSHPSGPDDSPKQLITEAETAIHEAEREISHVSQLVEEYPLLLGGEDVAELLERLASADTMAQGMESKLDNVINDLDTLLSILGVEEERAKQEGESDASTSKAEDHHGEDAA</sequence>
<organism evidence="2 3">
    <name type="scientific">Cyclocybe aegerita</name>
    <name type="common">Black poplar mushroom</name>
    <name type="synonym">Agrocybe aegerita</name>
    <dbReference type="NCBI Taxonomy" id="1973307"/>
    <lineage>
        <taxon>Eukaryota</taxon>
        <taxon>Fungi</taxon>
        <taxon>Dikarya</taxon>
        <taxon>Basidiomycota</taxon>
        <taxon>Agaricomycotina</taxon>
        <taxon>Agaricomycetes</taxon>
        <taxon>Agaricomycetidae</taxon>
        <taxon>Agaricales</taxon>
        <taxon>Agaricineae</taxon>
        <taxon>Bolbitiaceae</taxon>
        <taxon>Cyclocybe</taxon>
    </lineage>
</organism>
<dbReference type="OrthoDB" id="2595043at2759"/>
<gene>
    <name evidence="2" type="ORF">AAE3_LOCUS10341</name>
</gene>
<reference evidence="2 3" key="1">
    <citation type="submission" date="2020-01" db="EMBL/GenBank/DDBJ databases">
        <authorList>
            <person name="Gupta K D."/>
        </authorList>
    </citation>
    <scope>NUCLEOTIDE SEQUENCE [LARGE SCALE GENOMIC DNA]</scope>
</reference>
<protein>
    <submittedName>
        <fullName evidence="2">Uncharacterized protein</fullName>
    </submittedName>
</protein>
<dbReference type="AlphaFoldDB" id="A0A8S0WXA0"/>
<proteinExistence type="predicted"/>
<evidence type="ECO:0000313" key="3">
    <source>
        <dbReference type="Proteomes" id="UP000467700"/>
    </source>
</evidence>
<accession>A0A8S0WXA0</accession>
<feature type="compositionally biased region" description="Basic and acidic residues" evidence="1">
    <location>
        <begin position="106"/>
        <end position="116"/>
    </location>
</feature>
<dbReference type="EMBL" id="CACVBS010000065">
    <property type="protein sequence ID" value="CAA7268046.1"/>
    <property type="molecule type" value="Genomic_DNA"/>
</dbReference>